<protein>
    <submittedName>
        <fullName evidence="2">Uncharacterized protein</fullName>
    </submittedName>
</protein>
<evidence type="ECO:0000313" key="4">
    <source>
        <dbReference type="Proteomes" id="UP000298805"/>
    </source>
</evidence>
<keyword evidence="4" id="KW-1185">Reference proteome</keyword>
<name>A0AAJ4RCG4_9BACT</name>
<evidence type="ECO:0000313" key="3">
    <source>
        <dbReference type="Proteomes" id="UP000272781"/>
    </source>
</evidence>
<sequence>MTTLSIRDLARNSSILDKYDFVEIVDKRKNKLKGVFISAKYAKEFEEFIKRKKEKEIKELLQFAGIANGEFEDMTSQKIKEKKREKYNG</sequence>
<reference evidence="1" key="3">
    <citation type="submission" date="2019-06" db="EMBL/GenBank/DDBJ databases">
        <title>A comparative analysis of the Nautiliaceae.</title>
        <authorList>
            <person name="Grosche A."/>
            <person name="Smedile F."/>
            <person name="Vetriani C."/>
        </authorList>
    </citation>
    <scope>NUCLEOTIDE SEQUENCE</scope>
    <source>
        <strain evidence="1">TB6</strain>
    </source>
</reference>
<gene>
    <name evidence="1" type="ORF">C6V80_02755</name>
    <name evidence="2" type="ORF">EDC58_0877</name>
</gene>
<evidence type="ECO:0000313" key="2">
    <source>
        <dbReference type="EMBL" id="ROR39898.1"/>
    </source>
</evidence>
<evidence type="ECO:0000313" key="1">
    <source>
        <dbReference type="EMBL" id="QCI27924.1"/>
    </source>
</evidence>
<reference evidence="4" key="1">
    <citation type="submission" date="2018-03" db="EMBL/GenBank/DDBJ databases">
        <title>A comparative analysis of the Nautiliaceae.</title>
        <authorList>
            <person name="Grosche A."/>
            <person name="Smedile F."/>
            <person name="Vetriani C."/>
        </authorList>
    </citation>
    <scope>NUCLEOTIDE SEQUENCE [LARGE SCALE GENOMIC DNA]</scope>
    <source>
        <strain evidence="4">TB6</strain>
    </source>
</reference>
<dbReference type="EMBL" id="CP027432">
    <property type="protein sequence ID" value="QCI27924.1"/>
    <property type="molecule type" value="Genomic_DNA"/>
</dbReference>
<dbReference type="EMBL" id="RJVK01000002">
    <property type="protein sequence ID" value="ROR39898.1"/>
    <property type="molecule type" value="Genomic_DNA"/>
</dbReference>
<dbReference type="RefSeq" id="WP_123352283.1">
    <property type="nucleotide sequence ID" value="NZ_CP027432.2"/>
</dbReference>
<dbReference type="Proteomes" id="UP000298805">
    <property type="component" value="Chromosome"/>
</dbReference>
<dbReference type="AlphaFoldDB" id="A0AAJ4RCG4"/>
<proteinExistence type="predicted"/>
<accession>A0AAJ4RCG4</accession>
<reference evidence="2 3" key="2">
    <citation type="submission" date="2018-11" db="EMBL/GenBank/DDBJ databases">
        <title>Genomic Encyclopedia of Type Strains, Phase IV (KMG-IV): sequencing the most valuable type-strain genomes for metagenomic binning, comparative biology and taxonomic classification.</title>
        <authorList>
            <person name="Goeker M."/>
        </authorList>
    </citation>
    <scope>NUCLEOTIDE SEQUENCE [LARGE SCALE GENOMIC DNA]</scope>
    <source>
        <strain evidence="2 3">DSM 27783</strain>
    </source>
</reference>
<organism evidence="2 3">
    <name type="scientific">Caminibacter pacificus</name>
    <dbReference type="NCBI Taxonomy" id="1424653"/>
    <lineage>
        <taxon>Bacteria</taxon>
        <taxon>Pseudomonadati</taxon>
        <taxon>Campylobacterota</taxon>
        <taxon>Epsilonproteobacteria</taxon>
        <taxon>Nautiliales</taxon>
        <taxon>Nautiliaceae</taxon>
        <taxon>Caminibacter</taxon>
    </lineage>
</organism>
<dbReference type="Proteomes" id="UP000272781">
    <property type="component" value="Unassembled WGS sequence"/>
</dbReference>